<dbReference type="AlphaFoldDB" id="A0A9X1XEM1"/>
<comment type="function">
    <text evidence="4">Catalyzes the deamination of 5-methylthioadenosine and S-adenosyl-L-homocysteine into 5-methylthioinosine and S-inosyl-L-homocysteine, respectively. Is also able to deaminate adenosine.</text>
</comment>
<feature type="binding site" evidence="4">
    <location>
        <position position="212"/>
    </location>
    <ligand>
        <name>substrate</name>
    </ligand>
</feature>
<feature type="binding site" evidence="4">
    <location>
        <position position="92"/>
    </location>
    <ligand>
        <name>substrate</name>
    </ligand>
</feature>
<dbReference type="InterPro" id="IPR050287">
    <property type="entry name" value="MTA/SAH_deaminase"/>
</dbReference>
<feature type="binding site" evidence="4">
    <location>
        <position position="298"/>
    </location>
    <ligand>
        <name>Zn(2+)</name>
        <dbReference type="ChEBI" id="CHEBI:29105"/>
    </ligand>
</feature>
<comment type="similarity">
    <text evidence="4">Belongs to the metallo-dependent hydrolases superfamily. MTA/SAH deaminase family.</text>
</comment>
<sequence>MALILKNARYLNEMNGTWTARQDDILIDGNTIKEIGSLEHLYSDHEVWDVKNLLIMPGLINGHQHTPMSLLRCYSDDLPLMDWLNKKMLPAEMKMTSEDRYWGAMLSMAEMIKSGTTAYADMYIDMDTIAKAVQETGIRASLARGMIAMDSNYSDRIEESRQLVERWHGSAEGRITAMVAPHSPYMCPPDFLSDAVKLAKELDVPLHTHLAETSDERVMIQERHGMSPVQYLQAAGFFEDTRVVLAHGVHFTEEDLSILESVKGGIIHNPVSNAKLGCGTSNVVELKKRGLKVGLGTDGPGSASTLDMFMEMKAAAWMQKLLHEDASSLSAHEVLTMATQNGAEILGIGKETGSIEPGKKADLLFLNMNQPHLLPAHHDASLLVYAAAGQDVDSVMIDGKIVMKNRELLTMDEEKVMFEAKQSAENLLRRL</sequence>
<comment type="catalytic activity">
    <reaction evidence="4">
        <text>S-methyl-5'-thioadenosine + H2O + H(+) = S-methyl-5'-thioinosine + NH4(+)</text>
        <dbReference type="Rhea" id="RHEA:25025"/>
        <dbReference type="ChEBI" id="CHEBI:15377"/>
        <dbReference type="ChEBI" id="CHEBI:15378"/>
        <dbReference type="ChEBI" id="CHEBI:17509"/>
        <dbReference type="ChEBI" id="CHEBI:28938"/>
        <dbReference type="ChEBI" id="CHEBI:48595"/>
        <dbReference type="EC" id="3.5.4.31"/>
    </reaction>
</comment>
<dbReference type="SUPFAM" id="SSF51338">
    <property type="entry name" value="Composite domain of metallo-dependent hydrolases"/>
    <property type="match status" value="1"/>
</dbReference>
<reference evidence="6" key="1">
    <citation type="submission" date="2021-09" db="EMBL/GenBank/DDBJ databases">
        <title>Genome analysis of Fictibacillus sp. KIGAM418 isolated from marine sediment.</title>
        <authorList>
            <person name="Seo M.-J."/>
            <person name="Cho E.-S."/>
            <person name="Hwang C.Y."/>
        </authorList>
    </citation>
    <scope>NUCLEOTIDE SEQUENCE</scope>
    <source>
        <strain evidence="6">KIGAM418</strain>
    </source>
</reference>
<feature type="binding site" evidence="4">
    <location>
        <position position="144"/>
    </location>
    <ligand>
        <name>substrate</name>
    </ligand>
</feature>
<keyword evidence="3 4" id="KW-0862">Zinc</keyword>
<evidence type="ECO:0000256" key="1">
    <source>
        <dbReference type="ARBA" id="ARBA00022723"/>
    </source>
</evidence>
<name>A0A9X1XEM1_9BACL</name>
<dbReference type="EMBL" id="JAIWJX010000002">
    <property type="protein sequence ID" value="MCK6259266.1"/>
    <property type="molecule type" value="Genomic_DNA"/>
</dbReference>
<keyword evidence="7" id="KW-1185">Reference proteome</keyword>
<feature type="domain" description="Amidohydrolase-related" evidence="5">
    <location>
        <begin position="55"/>
        <end position="402"/>
    </location>
</feature>
<proteinExistence type="inferred from homology"/>
<evidence type="ECO:0000256" key="3">
    <source>
        <dbReference type="ARBA" id="ARBA00022833"/>
    </source>
</evidence>
<protein>
    <recommendedName>
        <fullName evidence="4">5-methylthioadenosine/S-adenosylhomocysteine deaminase</fullName>
        <shortName evidence="4">MTA/SAH deaminase</shortName>
        <ecNumber evidence="4">3.5.4.28</ecNumber>
        <ecNumber evidence="4">3.5.4.31</ecNumber>
    </recommendedName>
</protein>
<feature type="binding site" evidence="4">
    <location>
        <position position="209"/>
    </location>
    <ligand>
        <name>Zn(2+)</name>
        <dbReference type="ChEBI" id="CHEBI:29105"/>
    </ligand>
</feature>
<evidence type="ECO:0000256" key="2">
    <source>
        <dbReference type="ARBA" id="ARBA00022801"/>
    </source>
</evidence>
<dbReference type="RefSeq" id="WP_248254452.1">
    <property type="nucleotide sequence ID" value="NZ_JAIWJX010000002.1"/>
</dbReference>
<evidence type="ECO:0000256" key="4">
    <source>
        <dbReference type="HAMAP-Rule" id="MF_01281"/>
    </source>
</evidence>
<dbReference type="FunFam" id="3.20.20.140:FF:000014">
    <property type="entry name" value="5-methylthioadenosine/S-adenosylhomocysteine deaminase"/>
    <property type="match status" value="1"/>
</dbReference>
<feature type="binding site" evidence="4">
    <location>
        <position position="65"/>
    </location>
    <ligand>
        <name>Zn(2+)</name>
        <dbReference type="ChEBI" id="CHEBI:29105"/>
    </ligand>
</feature>
<keyword evidence="1 4" id="KW-0479">Metal-binding</keyword>
<comment type="caution">
    <text evidence="6">The sequence shown here is derived from an EMBL/GenBank/DDBJ whole genome shotgun (WGS) entry which is preliminary data.</text>
</comment>
<dbReference type="EC" id="3.5.4.28" evidence="4"/>
<dbReference type="CDD" id="cd01298">
    <property type="entry name" value="ATZ_TRZ_like"/>
    <property type="match status" value="1"/>
</dbReference>
<dbReference type="InterPro" id="IPR006680">
    <property type="entry name" value="Amidohydro-rel"/>
</dbReference>
<dbReference type="PANTHER" id="PTHR43794:SF11">
    <property type="entry name" value="AMIDOHYDROLASE-RELATED DOMAIN-CONTAINING PROTEIN"/>
    <property type="match status" value="1"/>
</dbReference>
<dbReference type="GO" id="GO:0046872">
    <property type="term" value="F:metal ion binding"/>
    <property type="evidence" value="ECO:0007669"/>
    <property type="project" value="UniProtKB-KW"/>
</dbReference>
<keyword evidence="2 4" id="KW-0378">Hydrolase</keyword>
<dbReference type="Proteomes" id="UP001139011">
    <property type="component" value="Unassembled WGS sequence"/>
</dbReference>
<dbReference type="PANTHER" id="PTHR43794">
    <property type="entry name" value="AMINOHYDROLASE SSNA-RELATED"/>
    <property type="match status" value="1"/>
</dbReference>
<dbReference type="EC" id="3.5.4.31" evidence="4"/>
<dbReference type="InterPro" id="IPR023512">
    <property type="entry name" value="Deaminase_MtaD/DadD"/>
</dbReference>
<evidence type="ECO:0000313" key="6">
    <source>
        <dbReference type="EMBL" id="MCK6259266.1"/>
    </source>
</evidence>
<dbReference type="Pfam" id="PF01979">
    <property type="entry name" value="Amidohydro_1"/>
    <property type="match status" value="1"/>
</dbReference>
<dbReference type="HAMAP" id="MF_01281">
    <property type="entry name" value="MTA_SAH_deamin"/>
    <property type="match status" value="1"/>
</dbReference>
<evidence type="ECO:0000259" key="5">
    <source>
        <dbReference type="Pfam" id="PF01979"/>
    </source>
</evidence>
<evidence type="ECO:0000313" key="7">
    <source>
        <dbReference type="Proteomes" id="UP001139011"/>
    </source>
</evidence>
<accession>A0A9X1XEM1</accession>
<comment type="cofactor">
    <cofactor evidence="4">
        <name>Zn(2+)</name>
        <dbReference type="ChEBI" id="CHEBI:29105"/>
    </cofactor>
    <text evidence="4">Binds 1 zinc ion per subunit.</text>
</comment>
<feature type="binding site" evidence="4">
    <location>
        <position position="63"/>
    </location>
    <ligand>
        <name>Zn(2+)</name>
        <dbReference type="ChEBI" id="CHEBI:29105"/>
    </ligand>
</feature>
<feature type="binding site" evidence="4">
    <location>
        <position position="298"/>
    </location>
    <ligand>
        <name>substrate</name>
    </ligand>
</feature>
<comment type="catalytic activity">
    <reaction evidence="4">
        <text>S-adenosyl-L-homocysteine + H2O + H(+) = S-inosyl-L-homocysteine + NH4(+)</text>
        <dbReference type="Rhea" id="RHEA:20716"/>
        <dbReference type="ChEBI" id="CHEBI:15377"/>
        <dbReference type="ChEBI" id="CHEBI:15378"/>
        <dbReference type="ChEBI" id="CHEBI:28938"/>
        <dbReference type="ChEBI" id="CHEBI:57856"/>
        <dbReference type="ChEBI" id="CHEBI:57985"/>
        <dbReference type="EC" id="3.5.4.28"/>
    </reaction>
</comment>
<dbReference type="SUPFAM" id="SSF51556">
    <property type="entry name" value="Metallo-dependent hydrolases"/>
    <property type="match status" value="1"/>
</dbReference>
<dbReference type="GO" id="GO:0050270">
    <property type="term" value="F:S-adenosylhomocysteine deaminase activity"/>
    <property type="evidence" value="ECO:0007669"/>
    <property type="project" value="UniProtKB-UniRule"/>
</dbReference>
<gene>
    <name evidence="4" type="primary">mtaD</name>
    <name evidence="6" type="ORF">LCY76_22075</name>
</gene>
<dbReference type="InterPro" id="IPR011059">
    <property type="entry name" value="Metal-dep_hydrolase_composite"/>
</dbReference>
<comment type="caution">
    <text evidence="4">Lacks conserved residue(s) required for the propagation of feature annotation.</text>
</comment>
<dbReference type="InterPro" id="IPR032466">
    <property type="entry name" value="Metal_Hydrolase"/>
</dbReference>
<dbReference type="GO" id="GO:0090614">
    <property type="term" value="F:5'-methylthioadenosine deaminase activity"/>
    <property type="evidence" value="ECO:0007669"/>
    <property type="project" value="UniProtKB-UniRule"/>
</dbReference>
<organism evidence="6 7">
    <name type="scientific">Fictibacillus marinisediminis</name>
    <dbReference type="NCBI Taxonomy" id="2878389"/>
    <lineage>
        <taxon>Bacteria</taxon>
        <taxon>Bacillati</taxon>
        <taxon>Bacillota</taxon>
        <taxon>Bacilli</taxon>
        <taxon>Bacillales</taxon>
        <taxon>Fictibacillaceae</taxon>
        <taxon>Fictibacillus</taxon>
    </lineage>
</organism>
<dbReference type="Gene3D" id="3.20.20.140">
    <property type="entry name" value="Metal-dependent hydrolases"/>
    <property type="match status" value="1"/>
</dbReference>
<dbReference type="Gene3D" id="2.30.40.10">
    <property type="entry name" value="Urease, subunit C, domain 1"/>
    <property type="match status" value="1"/>
</dbReference>
<feature type="binding site" evidence="4">
    <location>
        <position position="182"/>
    </location>
    <ligand>
        <name>substrate</name>
    </ligand>
</feature>